<evidence type="ECO:0008006" key="3">
    <source>
        <dbReference type="Google" id="ProtNLM"/>
    </source>
</evidence>
<organism evidence="1 2">
    <name type="scientific">Pacificitalea manganoxidans</name>
    <dbReference type="NCBI Taxonomy" id="1411902"/>
    <lineage>
        <taxon>Bacteria</taxon>
        <taxon>Pseudomonadati</taxon>
        <taxon>Pseudomonadota</taxon>
        <taxon>Alphaproteobacteria</taxon>
        <taxon>Rhodobacterales</taxon>
        <taxon>Paracoccaceae</taxon>
        <taxon>Pacificitalea</taxon>
    </lineage>
</organism>
<protein>
    <recommendedName>
        <fullName evidence="3">Phosphoadenosine phosphosulfate reductase</fullName>
    </recommendedName>
</protein>
<gene>
    <name evidence="1" type="ORF">CBW24_11390</name>
</gene>
<evidence type="ECO:0000313" key="1">
    <source>
        <dbReference type="EMBL" id="ATI43427.1"/>
    </source>
</evidence>
<proteinExistence type="predicted"/>
<dbReference type="EMBL" id="CP021404">
    <property type="protein sequence ID" value="ATI43427.1"/>
    <property type="molecule type" value="Genomic_DNA"/>
</dbReference>
<sequence length="311" mass="34654">MTPEAWHARLDAHGEMHGYHERLGARHGALYTEDSETLLVTFEDAGAIRANGDAATLPFGLTVAGREGWSQLCLYSEGDTWFRDEAIYAFFDRLIDEGFFFEFERVVFYGAGACAYAACAYSVAAPGAIVVAVQPQATLDPTVAEWDSRFLRMRGTDFTSRFGYAPAMMEAAAKGFVLYDPNVKEDAMHAALFTREGVEKLRCTYLGTDLEPALTQMDMLVPLLRAAGRGTLTRAVFADLWRRRRDYVPYLRRLVVTLESRERPMLAGLAARAVLSRRNGPRFRKALKTAEAQLAKADRSLPHARTLPPEA</sequence>
<reference evidence="1 2" key="1">
    <citation type="submission" date="2017-05" db="EMBL/GenBank/DDBJ databases">
        <title>Comparative genomic and metabolic analysis of manganese-oxidizing mechanisms in Celeribater manganoxidans DY25T: its adaption to the environment of polymetallic nodule.</title>
        <authorList>
            <person name="Wang X."/>
        </authorList>
    </citation>
    <scope>NUCLEOTIDE SEQUENCE [LARGE SCALE GENOMIC DNA]</scope>
    <source>
        <strain evidence="1 2">DY25</strain>
    </source>
</reference>
<accession>A0A291M3J8</accession>
<dbReference type="KEGG" id="cmag:CBW24_11390"/>
<dbReference type="Proteomes" id="UP000219050">
    <property type="component" value="Chromosome"/>
</dbReference>
<keyword evidence="2" id="KW-1185">Reference proteome</keyword>
<dbReference type="AlphaFoldDB" id="A0A291M3J8"/>
<name>A0A291M3J8_9RHOB</name>
<evidence type="ECO:0000313" key="2">
    <source>
        <dbReference type="Proteomes" id="UP000219050"/>
    </source>
</evidence>